<keyword evidence="4" id="KW-1185">Reference proteome</keyword>
<dbReference type="Proteomes" id="UP000582659">
    <property type="component" value="Unassembled WGS sequence"/>
</dbReference>
<feature type="domain" description="Cystatin" evidence="1">
    <location>
        <begin position="2"/>
        <end position="67"/>
    </location>
</feature>
<dbReference type="InterPro" id="IPR046350">
    <property type="entry name" value="Cystatin_sf"/>
</dbReference>
<dbReference type="Proteomes" id="UP000095284">
    <property type="component" value="Unplaced"/>
</dbReference>
<evidence type="ECO:0000313" key="5">
    <source>
        <dbReference type="WBParaSite" id="BXY_0542600.1"/>
    </source>
</evidence>
<dbReference type="SUPFAM" id="SSF54403">
    <property type="entry name" value="Cystatin/monellin"/>
    <property type="match status" value="1"/>
</dbReference>
<dbReference type="OrthoDB" id="10431192at2759"/>
<evidence type="ECO:0000313" key="3">
    <source>
        <dbReference type="Proteomes" id="UP000095284"/>
    </source>
</evidence>
<dbReference type="Pfam" id="PF00031">
    <property type="entry name" value="Cystatin"/>
    <property type="match status" value="1"/>
</dbReference>
<reference evidence="5" key="1">
    <citation type="submission" date="2016-11" db="UniProtKB">
        <authorList>
            <consortium name="WormBaseParasite"/>
        </authorList>
    </citation>
    <scope>IDENTIFICATION</scope>
</reference>
<dbReference type="WBParaSite" id="BXY_0542600.1">
    <property type="protein sequence ID" value="BXY_0542600.1"/>
    <property type="gene ID" value="BXY_0542600"/>
</dbReference>
<evidence type="ECO:0000259" key="1">
    <source>
        <dbReference type="Pfam" id="PF00031"/>
    </source>
</evidence>
<dbReference type="GO" id="GO:0004869">
    <property type="term" value="F:cysteine-type endopeptidase inhibitor activity"/>
    <property type="evidence" value="ECO:0007669"/>
    <property type="project" value="InterPro"/>
</dbReference>
<evidence type="ECO:0000313" key="4">
    <source>
        <dbReference type="Proteomes" id="UP000659654"/>
    </source>
</evidence>
<dbReference type="InterPro" id="IPR000010">
    <property type="entry name" value="Cystatin_dom"/>
</dbReference>
<dbReference type="EMBL" id="CAJFCV020000005">
    <property type="protein sequence ID" value="CAG9126381.1"/>
    <property type="molecule type" value="Genomic_DNA"/>
</dbReference>
<accession>A0A1I7RXG0</accession>
<dbReference type="EMBL" id="CAJFDI010000005">
    <property type="protein sequence ID" value="CAD5233018.1"/>
    <property type="molecule type" value="Genomic_DNA"/>
</dbReference>
<reference evidence="2" key="2">
    <citation type="submission" date="2020-09" db="EMBL/GenBank/DDBJ databases">
        <authorList>
            <person name="Kikuchi T."/>
        </authorList>
    </citation>
    <scope>NUCLEOTIDE SEQUENCE</scope>
    <source>
        <strain evidence="2">Ka4C1</strain>
    </source>
</reference>
<dbReference type="AlphaFoldDB" id="A0A1I7RXG0"/>
<dbReference type="Proteomes" id="UP000659654">
    <property type="component" value="Unassembled WGS sequence"/>
</dbReference>
<name>A0A1I7RXG0_BURXY</name>
<gene>
    <name evidence="2" type="ORF">BXYJ_LOCUS13109</name>
</gene>
<organism evidence="3 5">
    <name type="scientific">Bursaphelenchus xylophilus</name>
    <name type="common">Pinewood nematode worm</name>
    <name type="synonym">Aphelenchoides xylophilus</name>
    <dbReference type="NCBI Taxonomy" id="6326"/>
    <lineage>
        <taxon>Eukaryota</taxon>
        <taxon>Metazoa</taxon>
        <taxon>Ecdysozoa</taxon>
        <taxon>Nematoda</taxon>
        <taxon>Chromadorea</taxon>
        <taxon>Rhabditida</taxon>
        <taxon>Tylenchina</taxon>
        <taxon>Tylenchomorpha</taxon>
        <taxon>Aphelenchoidea</taxon>
        <taxon>Aphelenchoididae</taxon>
        <taxon>Bursaphelenchus</taxon>
    </lineage>
</organism>
<evidence type="ECO:0000313" key="2">
    <source>
        <dbReference type="EMBL" id="CAD5233018.1"/>
    </source>
</evidence>
<proteinExistence type="predicted"/>
<dbReference type="Gene3D" id="3.10.450.10">
    <property type="match status" value="1"/>
</dbReference>
<sequence length="94" mass="10824">MEVQTVALNAVERYNKNTHPKRVDILLEILEAQSREATLGDEYIISLVIGVTGCSFEHKNNCTRKDVEFVDFVNVDALKTISMKEYVFTFHKMK</sequence>
<protein>
    <submittedName>
        <fullName evidence="2">(pine wood nematode) hypothetical protein</fullName>
    </submittedName>
</protein>